<dbReference type="VEuPathDB" id="FungiDB:FUN_020466"/>
<organism evidence="3 4">
    <name type="scientific">Rhizophagus irregularis</name>
    <dbReference type="NCBI Taxonomy" id="588596"/>
    <lineage>
        <taxon>Eukaryota</taxon>
        <taxon>Fungi</taxon>
        <taxon>Fungi incertae sedis</taxon>
        <taxon>Mucoromycota</taxon>
        <taxon>Glomeromycotina</taxon>
        <taxon>Glomeromycetes</taxon>
        <taxon>Glomerales</taxon>
        <taxon>Glomeraceae</taxon>
        <taxon>Rhizophagus</taxon>
    </lineage>
</organism>
<dbReference type="EMBL" id="LLXL01001412">
    <property type="protein sequence ID" value="PKK64579.1"/>
    <property type="molecule type" value="Genomic_DNA"/>
</dbReference>
<evidence type="ECO:0000259" key="2">
    <source>
        <dbReference type="PROSITE" id="PS51886"/>
    </source>
</evidence>
<dbReference type="InterPro" id="IPR000210">
    <property type="entry name" value="BTB/POZ_dom"/>
</dbReference>
<dbReference type="VEuPathDB" id="FungiDB:FUN_020467"/>
<reference evidence="3 4" key="1">
    <citation type="submission" date="2016-04" db="EMBL/GenBank/DDBJ databases">
        <title>Genome analyses suggest a sexual origin of heterokaryosis in a supposedly ancient asexual fungus.</title>
        <authorList>
            <person name="Ropars J."/>
            <person name="Sedzielewska K."/>
            <person name="Noel J."/>
            <person name="Charron P."/>
            <person name="Farinelli L."/>
            <person name="Marton T."/>
            <person name="Kruger M."/>
            <person name="Pelin A."/>
            <person name="Brachmann A."/>
            <person name="Corradi N."/>
        </authorList>
    </citation>
    <scope>NUCLEOTIDE SEQUENCE [LARGE SCALE GENOMIC DNA]</scope>
    <source>
        <strain evidence="3 4">C2</strain>
    </source>
</reference>
<proteinExistence type="predicted"/>
<sequence length="838" mass="97714">MTSIFYSNLSKDFSSILDDADDYNVLIKVGENQNIKEFRAHSVILRARSSYFKGALSSNWITKQNNMIMFNKPNVTPTVFEMILKYIYSGELDLTNQTSEDILGLLIASDELLLEELFTYVQDYLIKNQFSWVRQNFVLVLHTVFRLVSCKKLQDYCFESICEDPLPFITSKSFLSLDKDILFNLLESDNLQIEEVTVWDYLIKWGIEQTSAGLGSSSNSDRTNWDNDNYDSLKQILNQFIPLIRFVGISHKDLFNKVYPYKIIIPSHIFKEIEEFYYDGISPSLPLRIRQIESNIINLELINPIIVNWIDKKNPKIPRTGNDPLYKFKLIYRGSRNGINSESFKNKCNGKLASLVLIKIKGSNKIFGGYSSIGFNSLGGIKSELLYYNSSNNFIFSFENNKDIKNMKLGRVKNYSKAIIDYNDHGFNFGWAMCMVNQNLCLNDYGYYEKILPTDKIFNIEEIETFIFISYIDDYNNLHGTAADGTRIPSATSISQISHMATILFNNIETIPIPYISPNNTSIHNPNGVYITVNKPSLLESLIVHSYDVDLFERYGRKFTEIKLVDLVELNLKNTKDYLQAAKSFIELPEVQAYFNNYIIPIHADFPGKLYIRKAIVKKLEFLDLMYRRVFGMKKKVGRNIKAMENQFTYLLPWIFMLRLFRRKHFEEYISTAFRLWTLITTTYQCQSINSWSDALLLDHFRNDNLFTTSFAPKHYFDEIWKNNGQVKKKMDDENGEVLICGHAYHEECFQKLGLRCHHYYSYLATSIDELTRSYNNQLHMDEDINDEFDIKIEKQFEDCELDSAETINIPKTIDIELSEKILGIFVKVCKVYYLNLH</sequence>
<dbReference type="AlphaFoldDB" id="A0A2N1MSF0"/>
<protein>
    <recommendedName>
        <fullName evidence="5">BTB-domain-containing protein</fullName>
    </recommendedName>
</protein>
<gene>
    <name evidence="3" type="ORF">RhiirC2_787297</name>
</gene>
<evidence type="ECO:0008006" key="5">
    <source>
        <dbReference type="Google" id="ProtNLM"/>
    </source>
</evidence>
<feature type="domain" description="BTB" evidence="1">
    <location>
        <begin position="23"/>
        <end position="96"/>
    </location>
</feature>
<dbReference type="Gene3D" id="3.30.710.10">
    <property type="entry name" value="Potassium Channel Kv1.1, Chain A"/>
    <property type="match status" value="1"/>
</dbReference>
<reference evidence="3 4" key="2">
    <citation type="submission" date="2017-10" db="EMBL/GenBank/DDBJ databases">
        <title>Extensive intraspecific genome diversity in a model arbuscular mycorrhizal fungus.</title>
        <authorList>
            <person name="Chen E.C.H."/>
            <person name="Morin E."/>
            <person name="Baudet D."/>
            <person name="Noel J."/>
            <person name="Ndikumana S."/>
            <person name="Charron P."/>
            <person name="St-Onge C."/>
            <person name="Giorgi J."/>
            <person name="Grigoriev I.V."/>
            <person name="Roux C."/>
            <person name="Martin F.M."/>
            <person name="Corradi N."/>
        </authorList>
    </citation>
    <scope>NUCLEOTIDE SEQUENCE [LARGE SCALE GENOMIC DNA]</scope>
    <source>
        <strain evidence="3 4">C2</strain>
    </source>
</reference>
<dbReference type="InterPro" id="IPR006571">
    <property type="entry name" value="TLDc_dom"/>
</dbReference>
<dbReference type="VEuPathDB" id="FungiDB:RhiirFUN_013431"/>
<evidence type="ECO:0000259" key="1">
    <source>
        <dbReference type="PROSITE" id="PS50097"/>
    </source>
</evidence>
<dbReference type="GO" id="GO:0005737">
    <property type="term" value="C:cytoplasm"/>
    <property type="evidence" value="ECO:0007669"/>
    <property type="project" value="TreeGrafter"/>
</dbReference>
<dbReference type="VEuPathDB" id="FungiDB:RhiirA1_474475"/>
<evidence type="ECO:0000313" key="4">
    <source>
        <dbReference type="Proteomes" id="UP000233469"/>
    </source>
</evidence>
<dbReference type="PANTHER" id="PTHR46306">
    <property type="entry name" value="BTB/POZ DOMAIN-CONTAINING PROTEIN 9"/>
    <property type="match status" value="1"/>
</dbReference>
<dbReference type="Proteomes" id="UP000233469">
    <property type="component" value="Unassembled WGS sequence"/>
</dbReference>
<dbReference type="Pfam" id="PF07534">
    <property type="entry name" value="TLD"/>
    <property type="match status" value="1"/>
</dbReference>
<dbReference type="SUPFAM" id="SSF54695">
    <property type="entry name" value="POZ domain"/>
    <property type="match status" value="1"/>
</dbReference>
<dbReference type="PROSITE" id="PS51886">
    <property type="entry name" value="TLDC"/>
    <property type="match status" value="1"/>
</dbReference>
<dbReference type="Pfam" id="PF00651">
    <property type="entry name" value="BTB"/>
    <property type="match status" value="1"/>
</dbReference>
<evidence type="ECO:0000313" key="3">
    <source>
        <dbReference type="EMBL" id="PKK64579.1"/>
    </source>
</evidence>
<dbReference type="VEuPathDB" id="FungiDB:RhiirA1_462403"/>
<dbReference type="InterPro" id="IPR011333">
    <property type="entry name" value="SKP1/BTB/POZ_sf"/>
</dbReference>
<dbReference type="Pfam" id="PF07707">
    <property type="entry name" value="BACK"/>
    <property type="match status" value="1"/>
</dbReference>
<dbReference type="InterPro" id="IPR011705">
    <property type="entry name" value="BACK"/>
</dbReference>
<dbReference type="VEuPathDB" id="FungiDB:FUN_021820"/>
<dbReference type="SMART" id="SM00225">
    <property type="entry name" value="BTB"/>
    <property type="match status" value="1"/>
</dbReference>
<dbReference type="PROSITE" id="PS50097">
    <property type="entry name" value="BTB"/>
    <property type="match status" value="1"/>
</dbReference>
<dbReference type="InterPro" id="IPR052407">
    <property type="entry name" value="BTB_POZ_domain_cont_9"/>
</dbReference>
<dbReference type="PANTHER" id="PTHR46306:SF1">
    <property type="entry name" value="BTB_POZ DOMAIN-CONTAINING PROTEIN 9"/>
    <property type="match status" value="1"/>
</dbReference>
<feature type="domain" description="TLDc" evidence="2">
    <location>
        <begin position="300"/>
        <end position="469"/>
    </location>
</feature>
<comment type="caution">
    <text evidence="3">The sequence shown here is derived from an EMBL/GenBank/DDBJ whole genome shotgun (WGS) entry which is preliminary data.</text>
</comment>
<dbReference type="VEuPathDB" id="FungiDB:RhiirFUN_000695"/>
<name>A0A2N1MSF0_9GLOM</name>
<dbReference type="CDD" id="cd18186">
    <property type="entry name" value="BTB_POZ_ZBTB_KLHL-like"/>
    <property type="match status" value="1"/>
</dbReference>
<accession>A0A2N1MSF0</accession>
<dbReference type="Gene3D" id="1.25.40.420">
    <property type="match status" value="1"/>
</dbReference>